<dbReference type="KEGG" id="ftj:FTUN_2506"/>
<dbReference type="PROSITE" id="PS50110">
    <property type="entry name" value="RESPONSE_REGULATORY"/>
    <property type="match status" value="1"/>
</dbReference>
<name>A0A6M5YNN2_9BACT</name>
<evidence type="ECO:0000256" key="2">
    <source>
        <dbReference type="PROSITE-ProRule" id="PRU00169"/>
    </source>
</evidence>
<reference evidence="5" key="1">
    <citation type="submission" date="2020-05" db="EMBL/GenBank/DDBJ databases">
        <title>Frigoriglobus tundricola gen. nov., sp. nov., a psychrotolerant cellulolytic planctomycete of the family Gemmataceae with two divergent copies of 16S rRNA gene.</title>
        <authorList>
            <person name="Kulichevskaya I.S."/>
            <person name="Ivanova A.A."/>
            <person name="Naumoff D.G."/>
            <person name="Beletsky A.V."/>
            <person name="Rijpstra W.I.C."/>
            <person name="Sinninghe Damste J.S."/>
            <person name="Mardanov A.V."/>
            <person name="Ravin N.V."/>
            <person name="Dedysh S.N."/>
        </authorList>
    </citation>
    <scope>NUCLEOTIDE SEQUENCE [LARGE SCALE GENOMIC DNA]</scope>
    <source>
        <strain evidence="5">PL17</strain>
    </source>
</reference>
<evidence type="ECO:0000256" key="1">
    <source>
        <dbReference type="ARBA" id="ARBA00022553"/>
    </source>
</evidence>
<dbReference type="AlphaFoldDB" id="A0A6M5YNN2"/>
<feature type="domain" description="Response regulatory" evidence="3">
    <location>
        <begin position="9"/>
        <end position="123"/>
    </location>
</feature>
<dbReference type="GO" id="GO:0000160">
    <property type="term" value="P:phosphorelay signal transduction system"/>
    <property type="evidence" value="ECO:0007669"/>
    <property type="project" value="InterPro"/>
</dbReference>
<dbReference type="EMBL" id="CP053452">
    <property type="protein sequence ID" value="QJW94980.1"/>
    <property type="molecule type" value="Genomic_DNA"/>
</dbReference>
<sequence length="166" mass="18040">MSQLVSRGRLLVVDDEVELLRALCEALAEAGFAVQSLSDPTRVPAAVRAGAFDVLLIDLLMPDLDGIQLFREVRGIDPALIGVIMTGQGTNATSVEAMRAGAFEYLLKPFRLKTVLSALDRAMYACRLGRENACRGVRGREIAFEFPGSQSDGHSSALHKVRPRIE</sequence>
<dbReference type="Pfam" id="PF00072">
    <property type="entry name" value="Response_reg"/>
    <property type="match status" value="1"/>
</dbReference>
<keyword evidence="5" id="KW-1185">Reference proteome</keyword>
<organism evidence="4 5">
    <name type="scientific">Frigoriglobus tundricola</name>
    <dbReference type="NCBI Taxonomy" id="2774151"/>
    <lineage>
        <taxon>Bacteria</taxon>
        <taxon>Pseudomonadati</taxon>
        <taxon>Planctomycetota</taxon>
        <taxon>Planctomycetia</taxon>
        <taxon>Gemmatales</taxon>
        <taxon>Gemmataceae</taxon>
        <taxon>Frigoriglobus</taxon>
    </lineage>
</organism>
<dbReference type="SUPFAM" id="SSF52172">
    <property type="entry name" value="CheY-like"/>
    <property type="match status" value="1"/>
</dbReference>
<evidence type="ECO:0000259" key="3">
    <source>
        <dbReference type="PROSITE" id="PS50110"/>
    </source>
</evidence>
<dbReference type="InterPro" id="IPR050595">
    <property type="entry name" value="Bact_response_regulator"/>
</dbReference>
<dbReference type="PANTHER" id="PTHR44591:SF3">
    <property type="entry name" value="RESPONSE REGULATORY DOMAIN-CONTAINING PROTEIN"/>
    <property type="match status" value="1"/>
</dbReference>
<feature type="modified residue" description="4-aspartylphosphate" evidence="2">
    <location>
        <position position="58"/>
    </location>
</feature>
<dbReference type="Proteomes" id="UP000503447">
    <property type="component" value="Chromosome"/>
</dbReference>
<evidence type="ECO:0000313" key="5">
    <source>
        <dbReference type="Proteomes" id="UP000503447"/>
    </source>
</evidence>
<dbReference type="InterPro" id="IPR011006">
    <property type="entry name" value="CheY-like_superfamily"/>
</dbReference>
<dbReference type="Gene3D" id="3.40.50.2300">
    <property type="match status" value="1"/>
</dbReference>
<dbReference type="InterPro" id="IPR001789">
    <property type="entry name" value="Sig_transdc_resp-reg_receiver"/>
</dbReference>
<accession>A0A6M5YNN2</accession>
<protein>
    <submittedName>
        <fullName evidence="4">Response regulator of zinc sigma-54-dependent two-component system</fullName>
    </submittedName>
</protein>
<gene>
    <name evidence="4" type="ORF">FTUN_2506</name>
</gene>
<keyword evidence="1 2" id="KW-0597">Phosphoprotein</keyword>
<dbReference type="SMART" id="SM00448">
    <property type="entry name" value="REC"/>
    <property type="match status" value="1"/>
</dbReference>
<dbReference type="PANTHER" id="PTHR44591">
    <property type="entry name" value="STRESS RESPONSE REGULATOR PROTEIN 1"/>
    <property type="match status" value="1"/>
</dbReference>
<dbReference type="RefSeq" id="WP_171470862.1">
    <property type="nucleotide sequence ID" value="NZ_CP053452.2"/>
</dbReference>
<proteinExistence type="predicted"/>
<evidence type="ECO:0000313" key="4">
    <source>
        <dbReference type="EMBL" id="QJW94980.1"/>
    </source>
</evidence>